<dbReference type="Gene3D" id="1.10.10.10">
    <property type="entry name" value="Winged helix-like DNA-binding domain superfamily/Winged helix DNA-binding domain"/>
    <property type="match status" value="1"/>
</dbReference>
<keyword evidence="4" id="KW-0723">Serine/threonine-protein kinase</keyword>
<dbReference type="GO" id="GO:0030688">
    <property type="term" value="C:preribosome, small subunit precursor"/>
    <property type="evidence" value="ECO:0007669"/>
    <property type="project" value="TreeGrafter"/>
</dbReference>
<dbReference type="GO" id="GO:0004674">
    <property type="term" value="F:protein serine/threonine kinase activity"/>
    <property type="evidence" value="ECO:0007669"/>
    <property type="project" value="UniProtKB-KW"/>
</dbReference>
<sequence length="348" mass="40031">MGRMNVSVIRYLESQDFRVLIAIEMGMRNHELVPLQLIAATAKINRGAVTRILVDLAKHSAVAHERGKSYDGYRLTTLGYDILALKTLSNREVIGSVGNQIGVGKESDIYLAGDSDHNVMLKFHRLGRTSFRKLKEKRDYHKKRKSCSWLYLSSLAAAKEFAYLKALYAHDFPLPRPIDRCRHLVVMDLIVGTTLCHVQHVSDAEELYEKLMAIIVRLARYGLIHGDFNEFNIMLIKVTIWGRTNFDRSTHGSYKCKNVFRKRCELFNYESELYPKFEEMKRKHNLDVEVRASGFTSRMAKDFIRVNISAEAKLKDKVPLRVKGKASAAVRQKKTNADIIKEFAIWDF</sequence>
<dbReference type="Gene3D" id="3.30.200.20">
    <property type="entry name" value="Phosphorylase Kinase, domain 1"/>
    <property type="match status" value="1"/>
</dbReference>
<evidence type="ECO:0000256" key="4">
    <source>
        <dbReference type="ARBA" id="ARBA00022527"/>
    </source>
</evidence>
<feature type="domain" description="RIO kinase" evidence="15">
    <location>
        <begin position="66"/>
        <end position="279"/>
    </location>
</feature>
<keyword evidence="5" id="KW-0808">Transferase</keyword>
<dbReference type="CDD" id="cd05144">
    <property type="entry name" value="RIO2_C"/>
    <property type="match status" value="1"/>
</dbReference>
<dbReference type="InterPro" id="IPR036388">
    <property type="entry name" value="WH-like_DNA-bd_sf"/>
</dbReference>
<dbReference type="PANTHER" id="PTHR45852">
    <property type="entry name" value="SER/THR-PROTEIN KINASE RIO2"/>
    <property type="match status" value="1"/>
</dbReference>
<keyword evidence="10" id="KW-0460">Magnesium</keyword>
<keyword evidence="6" id="KW-0479">Metal-binding</keyword>
<proteinExistence type="inferred from homology"/>
<dbReference type="Gene3D" id="1.10.510.10">
    <property type="entry name" value="Transferase(Phosphotransferase) domain 1"/>
    <property type="match status" value="1"/>
</dbReference>
<evidence type="ECO:0000256" key="3">
    <source>
        <dbReference type="ARBA" id="ARBA00012513"/>
    </source>
</evidence>
<dbReference type="GO" id="GO:0005829">
    <property type="term" value="C:cytosol"/>
    <property type="evidence" value="ECO:0007669"/>
    <property type="project" value="TreeGrafter"/>
</dbReference>
<evidence type="ECO:0000313" key="16">
    <source>
        <dbReference type="EMBL" id="VDN00934.1"/>
    </source>
</evidence>
<dbReference type="AlphaFoldDB" id="A0A0N5CUH2"/>
<dbReference type="InterPro" id="IPR030484">
    <property type="entry name" value="Rio2"/>
</dbReference>
<dbReference type="PANTHER" id="PTHR45852:SF1">
    <property type="entry name" value="SERINE_THREONINE-PROTEIN KINASE RIO2"/>
    <property type="match status" value="1"/>
</dbReference>
<keyword evidence="8" id="KW-0418">Kinase</keyword>
<dbReference type="STRING" id="103827.A0A0N5CUH2"/>
<accession>A0A0N5CUH2</accession>
<evidence type="ECO:0000256" key="5">
    <source>
        <dbReference type="ARBA" id="ARBA00022679"/>
    </source>
</evidence>
<dbReference type="SUPFAM" id="SSF46785">
    <property type="entry name" value="Winged helix' DNA-binding domain"/>
    <property type="match status" value="1"/>
</dbReference>
<dbReference type="FunFam" id="1.10.10.10:FF:000053">
    <property type="entry name" value="Serine/threonine-protein kinase RIO2"/>
    <property type="match status" value="1"/>
</dbReference>
<evidence type="ECO:0000259" key="15">
    <source>
        <dbReference type="SMART" id="SM00090"/>
    </source>
</evidence>
<dbReference type="OrthoDB" id="10258631at2759"/>
<evidence type="ECO:0000256" key="12">
    <source>
        <dbReference type="ARBA" id="ARBA00048679"/>
    </source>
</evidence>
<name>A0A0N5CUH2_THECL</name>
<evidence type="ECO:0000256" key="10">
    <source>
        <dbReference type="ARBA" id="ARBA00022842"/>
    </source>
</evidence>
<evidence type="ECO:0000256" key="11">
    <source>
        <dbReference type="ARBA" id="ARBA00047899"/>
    </source>
</evidence>
<dbReference type="GO" id="GO:0005634">
    <property type="term" value="C:nucleus"/>
    <property type="evidence" value="ECO:0007669"/>
    <property type="project" value="TreeGrafter"/>
</dbReference>
<evidence type="ECO:0000256" key="9">
    <source>
        <dbReference type="ARBA" id="ARBA00022840"/>
    </source>
</evidence>
<evidence type="ECO:0000256" key="14">
    <source>
        <dbReference type="ARBA" id="ARBA00068837"/>
    </source>
</evidence>
<dbReference type="EC" id="2.7.11.1" evidence="3"/>
<dbReference type="InterPro" id="IPR000687">
    <property type="entry name" value="RIO_kinase"/>
</dbReference>
<keyword evidence="7" id="KW-0547">Nucleotide-binding</keyword>
<evidence type="ECO:0000256" key="13">
    <source>
        <dbReference type="ARBA" id="ARBA00068353"/>
    </source>
</evidence>
<evidence type="ECO:0000313" key="18">
    <source>
        <dbReference type="WBParaSite" id="TCLT_0000391501-mRNA-1"/>
    </source>
</evidence>
<evidence type="ECO:0000256" key="2">
    <source>
        <dbReference type="ARBA" id="ARBA00009196"/>
    </source>
</evidence>
<evidence type="ECO:0000256" key="7">
    <source>
        <dbReference type="ARBA" id="ARBA00022741"/>
    </source>
</evidence>
<keyword evidence="9" id="KW-0067">ATP-binding</keyword>
<dbReference type="GO" id="GO:0005524">
    <property type="term" value="F:ATP binding"/>
    <property type="evidence" value="ECO:0007669"/>
    <property type="project" value="UniProtKB-KW"/>
</dbReference>
<dbReference type="InterPro" id="IPR011009">
    <property type="entry name" value="Kinase-like_dom_sf"/>
</dbReference>
<comment type="similarity">
    <text evidence="2">Belongs to the protein kinase superfamily. RIO-type Ser/Thr kinase family.</text>
</comment>
<dbReference type="InterPro" id="IPR015285">
    <property type="entry name" value="RIO2_wHTH_N"/>
</dbReference>
<evidence type="ECO:0000256" key="8">
    <source>
        <dbReference type="ARBA" id="ARBA00022777"/>
    </source>
</evidence>
<keyword evidence="17" id="KW-1185">Reference proteome</keyword>
<dbReference type="OMA" id="GYTNFRE"/>
<comment type="cofactor">
    <cofactor evidence="1">
        <name>Mg(2+)</name>
        <dbReference type="ChEBI" id="CHEBI:18420"/>
    </cofactor>
</comment>
<comment type="catalytic activity">
    <reaction evidence="12">
        <text>L-seryl-[protein] + ATP = O-phospho-L-seryl-[protein] + ADP + H(+)</text>
        <dbReference type="Rhea" id="RHEA:17989"/>
        <dbReference type="Rhea" id="RHEA-COMP:9863"/>
        <dbReference type="Rhea" id="RHEA-COMP:11604"/>
        <dbReference type="ChEBI" id="CHEBI:15378"/>
        <dbReference type="ChEBI" id="CHEBI:29999"/>
        <dbReference type="ChEBI" id="CHEBI:30616"/>
        <dbReference type="ChEBI" id="CHEBI:83421"/>
        <dbReference type="ChEBI" id="CHEBI:456216"/>
        <dbReference type="EC" id="2.7.11.1"/>
    </reaction>
</comment>
<dbReference type="SMART" id="SM00090">
    <property type="entry name" value="RIO"/>
    <property type="match status" value="1"/>
</dbReference>
<organism evidence="18">
    <name type="scientific">Thelazia callipaeda</name>
    <name type="common">Oriental eyeworm</name>
    <name type="synonym">Parasitic nematode</name>
    <dbReference type="NCBI Taxonomy" id="103827"/>
    <lineage>
        <taxon>Eukaryota</taxon>
        <taxon>Metazoa</taxon>
        <taxon>Ecdysozoa</taxon>
        <taxon>Nematoda</taxon>
        <taxon>Chromadorea</taxon>
        <taxon>Rhabditida</taxon>
        <taxon>Spirurina</taxon>
        <taxon>Spiruromorpha</taxon>
        <taxon>Thelazioidea</taxon>
        <taxon>Thelaziidae</taxon>
        <taxon>Thelazia</taxon>
    </lineage>
</organism>
<dbReference type="InterPro" id="IPR018934">
    <property type="entry name" value="RIO_dom"/>
</dbReference>
<dbReference type="GO" id="GO:0030490">
    <property type="term" value="P:maturation of SSU-rRNA"/>
    <property type="evidence" value="ECO:0007669"/>
    <property type="project" value="TreeGrafter"/>
</dbReference>
<dbReference type="GO" id="GO:0046872">
    <property type="term" value="F:metal ion binding"/>
    <property type="evidence" value="ECO:0007669"/>
    <property type="project" value="UniProtKB-KW"/>
</dbReference>
<dbReference type="PROSITE" id="PS01245">
    <property type="entry name" value="RIO1"/>
    <property type="match status" value="1"/>
</dbReference>
<dbReference type="Proteomes" id="UP000276776">
    <property type="component" value="Unassembled WGS sequence"/>
</dbReference>
<dbReference type="EMBL" id="UYYF01004269">
    <property type="protein sequence ID" value="VDN00934.1"/>
    <property type="molecule type" value="Genomic_DNA"/>
</dbReference>
<protein>
    <recommendedName>
        <fullName evidence="13">Serine/threonine-protein kinase RIO2</fullName>
        <ecNumber evidence="3">2.7.11.1</ecNumber>
    </recommendedName>
    <alternativeName>
        <fullName evidence="14">Serine/threonine-protein kinase rio2</fullName>
    </alternativeName>
</protein>
<reference evidence="18" key="1">
    <citation type="submission" date="2017-02" db="UniProtKB">
        <authorList>
            <consortium name="WormBaseParasite"/>
        </authorList>
    </citation>
    <scope>IDENTIFICATION</scope>
</reference>
<reference evidence="16 17" key="2">
    <citation type="submission" date="2018-11" db="EMBL/GenBank/DDBJ databases">
        <authorList>
            <consortium name="Pathogen Informatics"/>
        </authorList>
    </citation>
    <scope>NUCLEOTIDE SEQUENCE [LARGE SCALE GENOMIC DNA]</scope>
</reference>
<evidence type="ECO:0000256" key="6">
    <source>
        <dbReference type="ARBA" id="ARBA00022723"/>
    </source>
</evidence>
<evidence type="ECO:0000313" key="17">
    <source>
        <dbReference type="Proteomes" id="UP000276776"/>
    </source>
</evidence>
<evidence type="ECO:0000256" key="1">
    <source>
        <dbReference type="ARBA" id="ARBA00001946"/>
    </source>
</evidence>
<dbReference type="InterPro" id="IPR036390">
    <property type="entry name" value="WH_DNA-bd_sf"/>
</dbReference>
<comment type="catalytic activity">
    <reaction evidence="11">
        <text>L-threonyl-[protein] + ATP = O-phospho-L-threonyl-[protein] + ADP + H(+)</text>
        <dbReference type="Rhea" id="RHEA:46608"/>
        <dbReference type="Rhea" id="RHEA-COMP:11060"/>
        <dbReference type="Rhea" id="RHEA-COMP:11605"/>
        <dbReference type="ChEBI" id="CHEBI:15378"/>
        <dbReference type="ChEBI" id="CHEBI:30013"/>
        <dbReference type="ChEBI" id="CHEBI:30616"/>
        <dbReference type="ChEBI" id="CHEBI:61977"/>
        <dbReference type="ChEBI" id="CHEBI:456216"/>
        <dbReference type="EC" id="2.7.11.1"/>
    </reaction>
</comment>
<dbReference type="Pfam" id="PF01163">
    <property type="entry name" value="RIO1"/>
    <property type="match status" value="1"/>
</dbReference>
<dbReference type="SUPFAM" id="SSF56112">
    <property type="entry name" value="Protein kinase-like (PK-like)"/>
    <property type="match status" value="1"/>
</dbReference>
<dbReference type="Pfam" id="PF09202">
    <property type="entry name" value="Rio2_N"/>
    <property type="match status" value="1"/>
</dbReference>
<gene>
    <name evidence="16" type="ORF">TCLT_LOCUS3904</name>
</gene>
<dbReference type="WBParaSite" id="TCLT_0000391501-mRNA-1">
    <property type="protein sequence ID" value="TCLT_0000391501-mRNA-1"/>
    <property type="gene ID" value="TCLT_0000391501"/>
</dbReference>
<dbReference type="FunFam" id="3.30.200.20:FF:000052">
    <property type="entry name" value="Serine/threonine-protein kinase RIO2"/>
    <property type="match status" value="1"/>
</dbReference>
<dbReference type="InterPro" id="IPR018935">
    <property type="entry name" value="RIO_kinase_CS"/>
</dbReference>